<dbReference type="AlphaFoldDB" id="A0A8H5D459"/>
<evidence type="ECO:0008006" key="3">
    <source>
        <dbReference type="Google" id="ProtNLM"/>
    </source>
</evidence>
<name>A0A8H5D459_9AGAR</name>
<dbReference type="Gene3D" id="3.80.10.10">
    <property type="entry name" value="Ribonuclease Inhibitor"/>
    <property type="match status" value="1"/>
</dbReference>
<evidence type="ECO:0000313" key="2">
    <source>
        <dbReference type="Proteomes" id="UP000559027"/>
    </source>
</evidence>
<dbReference type="EMBL" id="JAACJO010000010">
    <property type="protein sequence ID" value="KAF5353312.1"/>
    <property type="molecule type" value="Genomic_DNA"/>
</dbReference>
<gene>
    <name evidence="1" type="ORF">D9756_007962</name>
</gene>
<organism evidence="1 2">
    <name type="scientific">Leucocoprinus leucothites</name>
    <dbReference type="NCBI Taxonomy" id="201217"/>
    <lineage>
        <taxon>Eukaryota</taxon>
        <taxon>Fungi</taxon>
        <taxon>Dikarya</taxon>
        <taxon>Basidiomycota</taxon>
        <taxon>Agaricomycotina</taxon>
        <taxon>Agaricomycetes</taxon>
        <taxon>Agaricomycetidae</taxon>
        <taxon>Agaricales</taxon>
        <taxon>Agaricineae</taxon>
        <taxon>Agaricaceae</taxon>
        <taxon>Leucocoprinus</taxon>
    </lineage>
</organism>
<sequence>MIRHESSSLVLAKQAFERPFTMMSHIISNVFPAAWLPAQVRRSPEHVQALRKLNDIRSMTKLLPPEILSLVFQHACPPYKVGLTNPIVWSLDTPREAEWEEPEPLYRFLFILAGVSHYWRQVVFSTPELWKAVSMKISGTNVDLCAEVLATFLKNVGEFPFSVDLDFTSSLPPPERDNQPGFKAIHNLIFVSYPQKISFIRLASPAVKWLEHFGEEFTNLEEIHLKWSQDRFTKFPGHISFIRLPRLCRLKVYNFSSHEFDLQLPASRMTHLDFYLTGFHVPLKLLLQCHNLVCFRNRSLRYTASPVYDYEYLFQTPYVLPHLTEFDWELTHSDNHNSSLFNFLHLPSLRKLFLNHLALVEPAIVTSALKFFSRFQDTLVSLTLHHAWAGHRHGGSHPNSQALVDCLGALPHIREFAVKSACPCFNGLVMEVLSSTDRVPGAATFLLPELKVLRLRVRGMCELDTGLVLTMLQSRRELDIFVLKLDFEREFPFQLRTREGLKQLASEGLRLNISIRGQNVDWLVNAA</sequence>
<reference evidence="1 2" key="1">
    <citation type="journal article" date="2020" name="ISME J.">
        <title>Uncovering the hidden diversity of litter-decomposition mechanisms in mushroom-forming fungi.</title>
        <authorList>
            <person name="Floudas D."/>
            <person name="Bentzer J."/>
            <person name="Ahren D."/>
            <person name="Johansson T."/>
            <person name="Persson P."/>
            <person name="Tunlid A."/>
        </authorList>
    </citation>
    <scope>NUCLEOTIDE SEQUENCE [LARGE SCALE GENOMIC DNA]</scope>
    <source>
        <strain evidence="1 2">CBS 146.42</strain>
    </source>
</reference>
<proteinExistence type="predicted"/>
<comment type="caution">
    <text evidence="1">The sequence shown here is derived from an EMBL/GenBank/DDBJ whole genome shotgun (WGS) entry which is preliminary data.</text>
</comment>
<accession>A0A8H5D459</accession>
<keyword evidence="2" id="KW-1185">Reference proteome</keyword>
<evidence type="ECO:0000313" key="1">
    <source>
        <dbReference type="EMBL" id="KAF5353312.1"/>
    </source>
</evidence>
<dbReference type="SUPFAM" id="SSF52058">
    <property type="entry name" value="L domain-like"/>
    <property type="match status" value="1"/>
</dbReference>
<protein>
    <recommendedName>
        <fullName evidence="3">F-box domain-containing protein</fullName>
    </recommendedName>
</protein>
<dbReference type="Proteomes" id="UP000559027">
    <property type="component" value="Unassembled WGS sequence"/>
</dbReference>
<dbReference type="OrthoDB" id="2269034at2759"/>
<dbReference type="InterPro" id="IPR032675">
    <property type="entry name" value="LRR_dom_sf"/>
</dbReference>